<dbReference type="Pfam" id="PF01230">
    <property type="entry name" value="HIT"/>
    <property type="match status" value="1"/>
</dbReference>
<feature type="short sequence motif" description="Histidine triad motif" evidence="1">
    <location>
        <begin position="96"/>
        <end position="100"/>
    </location>
</feature>
<dbReference type="Proteomes" id="UP001177160">
    <property type="component" value="Unassembled WGS sequence"/>
</dbReference>
<sequence length="139" mass="15718">MESVFSKIIKREIPAHIVYEDEFVIAFLDITQATKGHTLVVPKVQYETIFDMPEALSGKVFEVATKVAKAIQKAFNPEGLNILSNNGAFASQSVFHFHIHLIPRYQGDDLVNMKMVNHVNEISKQDFEKRKEAIKASLS</sequence>
<dbReference type="RefSeq" id="WP_263607586.1">
    <property type="nucleotide sequence ID" value="NZ_JAOVQM010000001.1"/>
</dbReference>
<protein>
    <submittedName>
        <fullName evidence="3">HIT family protein</fullName>
    </submittedName>
</protein>
<dbReference type="Gene3D" id="3.30.428.10">
    <property type="entry name" value="HIT-like"/>
    <property type="match status" value="1"/>
</dbReference>
<dbReference type="PROSITE" id="PS51084">
    <property type="entry name" value="HIT_2"/>
    <property type="match status" value="1"/>
</dbReference>
<dbReference type="InterPro" id="IPR036265">
    <property type="entry name" value="HIT-like_sf"/>
</dbReference>
<accession>A0ABT2Y637</accession>
<dbReference type="SUPFAM" id="SSF54197">
    <property type="entry name" value="HIT-like"/>
    <property type="match status" value="1"/>
</dbReference>
<evidence type="ECO:0000259" key="2">
    <source>
        <dbReference type="PROSITE" id="PS51084"/>
    </source>
</evidence>
<dbReference type="CDD" id="cd01277">
    <property type="entry name" value="HINT_subgroup"/>
    <property type="match status" value="1"/>
</dbReference>
<dbReference type="InterPro" id="IPR011146">
    <property type="entry name" value="HIT-like"/>
</dbReference>
<dbReference type="PRINTS" id="PR00332">
    <property type="entry name" value="HISTRIAD"/>
</dbReference>
<dbReference type="InterPro" id="IPR039384">
    <property type="entry name" value="HINT"/>
</dbReference>
<dbReference type="InterPro" id="IPR001310">
    <property type="entry name" value="Histidine_triad_HIT"/>
</dbReference>
<organism evidence="3 4">
    <name type="scientific">Paracholeplasma manati</name>
    <dbReference type="NCBI Taxonomy" id="591373"/>
    <lineage>
        <taxon>Bacteria</taxon>
        <taxon>Bacillati</taxon>
        <taxon>Mycoplasmatota</taxon>
        <taxon>Mollicutes</taxon>
        <taxon>Acholeplasmatales</taxon>
        <taxon>Acholeplasmataceae</taxon>
        <taxon>Paracholeplasma</taxon>
    </lineage>
</organism>
<evidence type="ECO:0000256" key="1">
    <source>
        <dbReference type="PROSITE-ProRule" id="PRU00464"/>
    </source>
</evidence>
<reference evidence="3" key="1">
    <citation type="submission" date="2022-09" db="EMBL/GenBank/DDBJ databases">
        <title>Novel Mycoplasma species identified in domestic and wild animals.</title>
        <authorList>
            <person name="Volokhov D.V."/>
            <person name="Furtak V.A."/>
            <person name="Zagorodnyaya T.A."/>
        </authorList>
    </citation>
    <scope>NUCLEOTIDE SEQUENCE</scope>
    <source>
        <strain evidence="3">Oakley</strain>
    </source>
</reference>
<feature type="domain" description="HIT" evidence="2">
    <location>
        <begin position="4"/>
        <end position="111"/>
    </location>
</feature>
<keyword evidence="4" id="KW-1185">Reference proteome</keyword>
<evidence type="ECO:0000313" key="3">
    <source>
        <dbReference type="EMBL" id="MCV2231465.1"/>
    </source>
</evidence>
<gene>
    <name evidence="3" type="ORF">N7548_01310</name>
</gene>
<dbReference type="EMBL" id="JAOVQM010000001">
    <property type="protein sequence ID" value="MCV2231465.1"/>
    <property type="molecule type" value="Genomic_DNA"/>
</dbReference>
<dbReference type="InterPro" id="IPR019808">
    <property type="entry name" value="Histidine_triad_CS"/>
</dbReference>
<dbReference type="PANTHER" id="PTHR46648:SF1">
    <property type="entry name" value="ADENOSINE 5'-MONOPHOSPHORAMIDASE HNT1"/>
    <property type="match status" value="1"/>
</dbReference>
<comment type="caution">
    <text evidence="3">The sequence shown here is derived from an EMBL/GenBank/DDBJ whole genome shotgun (WGS) entry which is preliminary data.</text>
</comment>
<proteinExistence type="predicted"/>
<dbReference type="PANTHER" id="PTHR46648">
    <property type="entry name" value="HIT FAMILY PROTEIN 1"/>
    <property type="match status" value="1"/>
</dbReference>
<name>A0ABT2Y637_9MOLU</name>
<dbReference type="PROSITE" id="PS00892">
    <property type="entry name" value="HIT_1"/>
    <property type="match status" value="1"/>
</dbReference>
<evidence type="ECO:0000313" key="4">
    <source>
        <dbReference type="Proteomes" id="UP001177160"/>
    </source>
</evidence>